<protein>
    <recommendedName>
        <fullName evidence="5">CAP domain-containing protein</fullName>
    </recommendedName>
</protein>
<dbReference type="InterPro" id="IPR035940">
    <property type="entry name" value="CAP_sf"/>
</dbReference>
<evidence type="ECO:0000259" key="2">
    <source>
        <dbReference type="Pfam" id="PF14504"/>
    </source>
</evidence>
<dbReference type="CDD" id="cd05379">
    <property type="entry name" value="CAP_bacterial"/>
    <property type="match status" value="1"/>
</dbReference>
<organism evidence="3 4">
    <name type="scientific">Planococcus salinus</name>
    <dbReference type="NCBI Taxonomy" id="1848460"/>
    <lineage>
        <taxon>Bacteria</taxon>
        <taxon>Bacillati</taxon>
        <taxon>Bacillota</taxon>
        <taxon>Bacilli</taxon>
        <taxon>Bacillales</taxon>
        <taxon>Caryophanaceae</taxon>
        <taxon>Planococcus</taxon>
    </lineage>
</organism>
<accession>A0A3M8PBJ6</accession>
<dbReference type="AlphaFoldDB" id="A0A3M8PBJ6"/>
<dbReference type="SUPFAM" id="SSF55797">
    <property type="entry name" value="PR-1-like"/>
    <property type="match status" value="1"/>
</dbReference>
<gene>
    <name evidence="3" type="ORF">EEX84_04565</name>
</gene>
<feature type="domain" description="SCP" evidence="1">
    <location>
        <begin position="234"/>
        <end position="336"/>
    </location>
</feature>
<evidence type="ECO:0008006" key="5">
    <source>
        <dbReference type="Google" id="ProtNLM"/>
    </source>
</evidence>
<dbReference type="Pfam" id="PF00188">
    <property type="entry name" value="CAP"/>
    <property type="match status" value="1"/>
</dbReference>
<dbReference type="Gene3D" id="3.40.33.10">
    <property type="entry name" value="CAP"/>
    <property type="match status" value="1"/>
</dbReference>
<proteinExistence type="predicted"/>
<evidence type="ECO:0000259" key="1">
    <source>
        <dbReference type="Pfam" id="PF00188"/>
    </source>
</evidence>
<sequence>MKNLLRIMIILSIILVVFFYVDTSINENDTLEAPRTVDPLPLPEINESPLDVERPSEGLSTYIGKSTEKWLEDYGMPERIEPSAFGYEWWVYNQSFANFIMVGTTEGEVVQVYTAGTASNTAPYTIGQTLDELYRFTIIENEVTVKYGTNTYTFNLGPEDVSSRILVGFEDVFAQLYVDEEDKVLEAVRFTDAETLIRHQPYDMMYSGELLPKVTPSSSLQQAIDEANARQIIDLTNVYRLHHQRKPLAVNQGANVLAKEHSQLMARQNFSSGEELEVKALDQRLTDAQISFEAAAQNTATQYYDAAEAVHGWINSPDHRKTLLSRDYNQIGVGVFGKYYTQSFLKQEPTAAEQR</sequence>
<evidence type="ECO:0000313" key="3">
    <source>
        <dbReference type="EMBL" id="RNF40701.1"/>
    </source>
</evidence>
<name>A0A3M8PBJ6_9BACL</name>
<dbReference type="EMBL" id="RIAX01000002">
    <property type="protein sequence ID" value="RNF40701.1"/>
    <property type="molecule type" value="Genomic_DNA"/>
</dbReference>
<keyword evidence="4" id="KW-1185">Reference proteome</keyword>
<comment type="caution">
    <text evidence="3">The sequence shown here is derived from an EMBL/GenBank/DDBJ whole genome shotgun (WGS) entry which is preliminary data.</text>
</comment>
<reference evidence="3 4" key="1">
    <citation type="journal article" date="2018" name="Int. J. Syst. Evol. Microbiol.">
        <title>Planococcus salinus sp. nov., a moderately halophilic bacterium isolated from a saline-alkali soil.</title>
        <authorList>
            <person name="Gan L."/>
        </authorList>
    </citation>
    <scope>NUCLEOTIDE SEQUENCE [LARGE SCALE GENOMIC DNA]</scope>
    <source>
        <strain evidence="3 4">LCB217</strain>
    </source>
</reference>
<dbReference type="PANTHER" id="PTHR31157">
    <property type="entry name" value="SCP DOMAIN-CONTAINING PROTEIN"/>
    <property type="match status" value="1"/>
</dbReference>
<dbReference type="InterPro" id="IPR014044">
    <property type="entry name" value="CAP_dom"/>
</dbReference>
<dbReference type="Pfam" id="PF14504">
    <property type="entry name" value="CAP_assoc_N"/>
    <property type="match status" value="1"/>
</dbReference>
<dbReference type="OrthoDB" id="9783944at2"/>
<dbReference type="RefSeq" id="WP_123164400.1">
    <property type="nucleotide sequence ID" value="NZ_RIAX01000002.1"/>
</dbReference>
<dbReference type="InterPro" id="IPR029410">
    <property type="entry name" value="CAP_assoc"/>
</dbReference>
<dbReference type="PANTHER" id="PTHR31157:SF26">
    <property type="entry name" value="SCP-LIKE EXTRACELLULAR PROTEIN"/>
    <property type="match status" value="1"/>
</dbReference>
<evidence type="ECO:0000313" key="4">
    <source>
        <dbReference type="Proteomes" id="UP000275473"/>
    </source>
</evidence>
<dbReference type="Proteomes" id="UP000275473">
    <property type="component" value="Unassembled WGS sequence"/>
</dbReference>
<feature type="domain" description="CAP-associated" evidence="2">
    <location>
        <begin position="63"/>
        <end position="202"/>
    </location>
</feature>